<keyword evidence="10 12" id="KW-0704">Schiff base</keyword>
<evidence type="ECO:0000256" key="1">
    <source>
        <dbReference type="ARBA" id="ARBA00003294"/>
    </source>
</evidence>
<dbReference type="Proteomes" id="UP000721861">
    <property type="component" value="Unassembled WGS sequence"/>
</dbReference>
<dbReference type="PRINTS" id="PR00146">
    <property type="entry name" value="DHPICSNTHASE"/>
</dbReference>
<evidence type="ECO:0000256" key="11">
    <source>
        <dbReference type="ARBA" id="ARBA00047836"/>
    </source>
</evidence>
<dbReference type="NCBIfam" id="TIGR00674">
    <property type="entry name" value="dapA"/>
    <property type="match status" value="1"/>
</dbReference>
<evidence type="ECO:0000256" key="3">
    <source>
        <dbReference type="ARBA" id="ARBA00007592"/>
    </source>
</evidence>
<dbReference type="InterPro" id="IPR020625">
    <property type="entry name" value="Schiff_base-form_aldolases_AS"/>
</dbReference>
<keyword evidence="5 12" id="KW-0963">Cytoplasm</keyword>
<evidence type="ECO:0000256" key="6">
    <source>
        <dbReference type="ARBA" id="ARBA00022605"/>
    </source>
</evidence>
<feature type="binding site" evidence="12">
    <location>
        <position position="50"/>
    </location>
    <ligand>
        <name>pyruvate</name>
        <dbReference type="ChEBI" id="CHEBI:15361"/>
    </ligand>
</feature>
<dbReference type="SUPFAM" id="SSF51569">
    <property type="entry name" value="Aldolase"/>
    <property type="match status" value="1"/>
</dbReference>
<feature type="active site" description="Schiff-base intermediate with substrate" evidence="12">
    <location>
        <position position="167"/>
    </location>
</feature>
<evidence type="ECO:0000256" key="4">
    <source>
        <dbReference type="ARBA" id="ARBA00012086"/>
    </source>
</evidence>
<comment type="similarity">
    <text evidence="3 12 13">Belongs to the DapA family.</text>
</comment>
<gene>
    <name evidence="12" type="primary">dapA</name>
    <name evidence="14" type="ORF">KEM09_20520</name>
</gene>
<accession>A0ABS5KFG6</accession>
<feature type="binding site" evidence="12">
    <location>
        <position position="209"/>
    </location>
    <ligand>
        <name>pyruvate</name>
        <dbReference type="ChEBI" id="CHEBI:15361"/>
    </ligand>
</feature>
<name>A0ABS5KFG6_9BACT</name>
<feature type="active site" description="Proton donor/acceptor" evidence="12">
    <location>
        <position position="138"/>
    </location>
</feature>
<dbReference type="EMBL" id="JAGUCN010000035">
    <property type="protein sequence ID" value="MBS2213804.1"/>
    <property type="molecule type" value="Genomic_DNA"/>
</dbReference>
<evidence type="ECO:0000313" key="14">
    <source>
        <dbReference type="EMBL" id="MBS2213804.1"/>
    </source>
</evidence>
<keyword evidence="6 12" id="KW-0028">Amino-acid biosynthesis</keyword>
<dbReference type="PIRSF" id="PIRSF001365">
    <property type="entry name" value="DHDPS"/>
    <property type="match status" value="1"/>
</dbReference>
<evidence type="ECO:0000256" key="5">
    <source>
        <dbReference type="ARBA" id="ARBA00022490"/>
    </source>
</evidence>
<evidence type="ECO:0000256" key="7">
    <source>
        <dbReference type="ARBA" id="ARBA00022915"/>
    </source>
</evidence>
<dbReference type="InterPro" id="IPR002220">
    <property type="entry name" value="DapA-like"/>
</dbReference>
<comment type="subunit">
    <text evidence="12">Homotetramer; dimer of dimers.</text>
</comment>
<evidence type="ECO:0000256" key="2">
    <source>
        <dbReference type="ARBA" id="ARBA00005120"/>
    </source>
</evidence>
<comment type="pathway">
    <text evidence="2 12">Amino-acid biosynthesis; L-lysine biosynthesis via DAP pathway; (S)-tetrahydrodipicolinate from L-aspartate: step 3/4.</text>
</comment>
<comment type="caution">
    <text evidence="14">The sequence shown here is derived from an EMBL/GenBank/DDBJ whole genome shotgun (WGS) entry which is preliminary data.</text>
</comment>
<keyword evidence="9 12" id="KW-0456">Lyase</keyword>
<keyword evidence="7 12" id="KW-0220">Diaminopimelate biosynthesis</keyword>
<dbReference type="PANTHER" id="PTHR12128:SF66">
    <property type="entry name" value="4-HYDROXY-2-OXOGLUTARATE ALDOLASE, MITOCHONDRIAL"/>
    <property type="match status" value="1"/>
</dbReference>
<evidence type="ECO:0000256" key="12">
    <source>
        <dbReference type="HAMAP-Rule" id="MF_00418"/>
    </source>
</evidence>
<evidence type="ECO:0000256" key="10">
    <source>
        <dbReference type="ARBA" id="ARBA00023270"/>
    </source>
</evidence>
<evidence type="ECO:0000313" key="15">
    <source>
        <dbReference type="Proteomes" id="UP000721861"/>
    </source>
</evidence>
<evidence type="ECO:0000256" key="9">
    <source>
        <dbReference type="ARBA" id="ARBA00023239"/>
    </source>
</evidence>
<comment type="subcellular location">
    <subcellularLocation>
        <location evidence="12">Cytoplasm</location>
    </subcellularLocation>
</comment>
<organism evidence="14 15">
    <name type="scientific">Carboxylicivirga mesophila</name>
    <dbReference type="NCBI Taxonomy" id="1166478"/>
    <lineage>
        <taxon>Bacteria</taxon>
        <taxon>Pseudomonadati</taxon>
        <taxon>Bacteroidota</taxon>
        <taxon>Bacteroidia</taxon>
        <taxon>Marinilabiliales</taxon>
        <taxon>Marinilabiliaceae</taxon>
        <taxon>Carboxylicivirga</taxon>
    </lineage>
</organism>
<dbReference type="PROSITE" id="PS00666">
    <property type="entry name" value="DHDPS_2"/>
    <property type="match status" value="1"/>
</dbReference>
<evidence type="ECO:0000256" key="8">
    <source>
        <dbReference type="ARBA" id="ARBA00023154"/>
    </source>
</evidence>
<sequence>MISAQQLKGTGVALVTPFNEHKQVDHEALTKLVNFVNEGGVNFLVALGTTAETATLNDKERLEVVKTIKKANNSRVPIVMGMGGNNTSQLTDTINKTDFDGIDAILSVTPFYNKPTQKGLYQHYKTIAEASPVPIILYNVPSRTGCNLDASTCLQLANDFDNIIAVKEASGDLLQVMDIIKHKPDDFVVLSGDDALTLPILGLGGDGVISVVANGYPKAFSQMVQAAHNDNYIKARRLHYGLTDIIKNLFIESNPAGIKAILEMREIIDNQLRLPLVPLTEQTYDTLKAQFKAFQAEFWNAF</sequence>
<comment type="function">
    <text evidence="1 12">Catalyzes the condensation of (S)-aspartate-beta-semialdehyde [(S)-ASA] and pyruvate to 4-hydroxy-tetrahydrodipicolinate (HTPA).</text>
</comment>
<dbReference type="GO" id="GO:0008840">
    <property type="term" value="F:4-hydroxy-tetrahydrodipicolinate synthase activity"/>
    <property type="evidence" value="ECO:0007669"/>
    <property type="project" value="UniProtKB-EC"/>
</dbReference>
<dbReference type="CDD" id="cd00950">
    <property type="entry name" value="DHDPS"/>
    <property type="match status" value="1"/>
</dbReference>
<dbReference type="SMART" id="SM01130">
    <property type="entry name" value="DHDPS"/>
    <property type="match status" value="1"/>
</dbReference>
<dbReference type="EC" id="4.3.3.7" evidence="4 12"/>
<dbReference type="Pfam" id="PF00701">
    <property type="entry name" value="DHDPS"/>
    <property type="match status" value="1"/>
</dbReference>
<dbReference type="InterPro" id="IPR013785">
    <property type="entry name" value="Aldolase_TIM"/>
</dbReference>
<feature type="site" description="Part of a proton relay during catalysis" evidence="12">
    <location>
        <position position="112"/>
    </location>
</feature>
<reference evidence="14 15" key="1">
    <citation type="journal article" date="2014" name="Int. J. Syst. Evol. Microbiol.">
        <title>Carboxylicivirga gen. nov. in the family Marinilabiliaceae with two novel species, Carboxylicivirga mesophila sp. nov. and Carboxylicivirga taeanensis sp. nov., and reclassification of Cytophaga fermentans as Saccharicrinis fermentans gen. nov., comb. nov.</title>
        <authorList>
            <person name="Yang S.H."/>
            <person name="Seo H.S."/>
            <person name="Woo J.H."/>
            <person name="Oh H.M."/>
            <person name="Jang H."/>
            <person name="Lee J.H."/>
            <person name="Kim S.J."/>
            <person name="Kwon K.K."/>
        </authorList>
    </citation>
    <scope>NUCLEOTIDE SEQUENCE [LARGE SCALE GENOMIC DNA]</scope>
    <source>
        <strain evidence="14 15">JCM 18290</strain>
    </source>
</reference>
<keyword evidence="8 12" id="KW-0457">Lysine biosynthesis</keyword>
<proteinExistence type="inferred from homology"/>
<comment type="caution">
    <text evidence="12">Was originally thought to be a dihydrodipicolinate synthase (DHDPS), catalyzing the condensation of (S)-aspartate-beta-semialdehyde [(S)-ASA] and pyruvate to dihydrodipicolinate (DHDP). However, it was shown in E.coli that the product of the enzymatic reaction is not dihydrodipicolinate but in fact (4S)-4-hydroxy-2,3,4,5-tetrahydro-(2S)-dipicolinic acid (HTPA), and that the consecutive dehydration reaction leading to DHDP is not spontaneous but catalyzed by DapB.</text>
</comment>
<keyword evidence="15" id="KW-1185">Reference proteome</keyword>
<dbReference type="RefSeq" id="WP_212231492.1">
    <property type="nucleotide sequence ID" value="NZ_JAGUCN010000035.1"/>
</dbReference>
<dbReference type="Gene3D" id="3.20.20.70">
    <property type="entry name" value="Aldolase class I"/>
    <property type="match status" value="1"/>
</dbReference>
<dbReference type="HAMAP" id="MF_00418">
    <property type="entry name" value="DapA"/>
    <property type="match status" value="1"/>
</dbReference>
<evidence type="ECO:0000256" key="13">
    <source>
        <dbReference type="PIRNR" id="PIRNR001365"/>
    </source>
</evidence>
<dbReference type="PANTHER" id="PTHR12128">
    <property type="entry name" value="DIHYDRODIPICOLINATE SYNTHASE"/>
    <property type="match status" value="1"/>
</dbReference>
<protein>
    <recommendedName>
        <fullName evidence="4 12">4-hydroxy-tetrahydrodipicolinate synthase</fullName>
        <shortName evidence="12">HTPA synthase</shortName>
        <ecNumber evidence="4 12">4.3.3.7</ecNumber>
    </recommendedName>
</protein>
<dbReference type="InterPro" id="IPR005263">
    <property type="entry name" value="DapA"/>
</dbReference>
<feature type="site" description="Part of a proton relay during catalysis" evidence="12">
    <location>
        <position position="49"/>
    </location>
</feature>
<comment type="catalytic activity">
    <reaction evidence="11 12">
        <text>L-aspartate 4-semialdehyde + pyruvate = (2S,4S)-4-hydroxy-2,3,4,5-tetrahydrodipicolinate + H2O + H(+)</text>
        <dbReference type="Rhea" id="RHEA:34171"/>
        <dbReference type="ChEBI" id="CHEBI:15361"/>
        <dbReference type="ChEBI" id="CHEBI:15377"/>
        <dbReference type="ChEBI" id="CHEBI:15378"/>
        <dbReference type="ChEBI" id="CHEBI:67139"/>
        <dbReference type="ChEBI" id="CHEBI:537519"/>
        <dbReference type="EC" id="4.3.3.7"/>
    </reaction>
</comment>